<gene>
    <name evidence="7" type="ORF">SDENCHOL_10011</name>
</gene>
<dbReference type="Proteomes" id="UP000242886">
    <property type="component" value="Chromosome SDENCHOL"/>
</dbReference>
<dbReference type="GO" id="GO:0043213">
    <property type="term" value="P:bacteriocin transport"/>
    <property type="evidence" value="ECO:0007669"/>
    <property type="project" value="InterPro"/>
</dbReference>
<evidence type="ECO:0000256" key="2">
    <source>
        <dbReference type="ARBA" id="ARBA00022692"/>
    </source>
</evidence>
<keyword evidence="8" id="KW-1185">Reference proteome</keyword>
<sequence length="268" mass="29185">MSGVSTVLVDYPPPAADLSEVGKYLSLGLTLAVHLLLFAFLFFGIRWTTQVNEAIEVELVRAVPQPDVVPVVPEARKTPARPVESPPPPPVSKPAAPLPKPDIALKEEKKEKPRPPAATPVPPQVDSMMLEQELSRARLDRQKAEAAKADASAIAAELAALDSKKQAMEQARMANSKAMADYIGRIRSRIKSNIVLPPDIKGNPEAIFDVVQFPSGEILNVHLKKSSGHAGYDAAVERAIRKSSPLPKPERGDLFARNLELRFHPLED</sequence>
<keyword evidence="2 6" id="KW-0812">Transmembrane</keyword>
<reference evidence="7" key="1">
    <citation type="submission" date="2017-03" db="EMBL/GenBank/DDBJ databases">
        <authorList>
            <consortium name="AG Boll"/>
        </authorList>
    </citation>
    <scope>NUCLEOTIDE SEQUENCE [LARGE SCALE GENOMIC DNA]</scope>
    <source>
        <strain evidence="7">Chol</strain>
    </source>
</reference>
<evidence type="ECO:0000256" key="1">
    <source>
        <dbReference type="ARBA" id="ARBA00004167"/>
    </source>
</evidence>
<dbReference type="GO" id="GO:0016020">
    <property type="term" value="C:membrane"/>
    <property type="evidence" value="ECO:0007669"/>
    <property type="project" value="UniProtKB-SubCell"/>
</dbReference>
<dbReference type="AlphaFoldDB" id="A0A7Z7MTX6"/>
<evidence type="ECO:0000313" key="8">
    <source>
        <dbReference type="Proteomes" id="UP000242886"/>
    </source>
</evidence>
<keyword evidence="7" id="KW-0131">Cell cycle</keyword>
<evidence type="ECO:0000256" key="3">
    <source>
        <dbReference type="ARBA" id="ARBA00022989"/>
    </source>
</evidence>
<keyword evidence="4 6" id="KW-0472">Membrane</keyword>
<protein>
    <submittedName>
        <fullName evidence="7">Cell division and transport-associated protein TolA</fullName>
    </submittedName>
</protein>
<keyword evidence="7" id="KW-0132">Cell division</keyword>
<feature type="transmembrane region" description="Helical" evidence="6">
    <location>
        <begin position="24"/>
        <end position="45"/>
    </location>
</feature>
<dbReference type="InterPro" id="IPR006260">
    <property type="entry name" value="TonB/TolA_C"/>
</dbReference>
<dbReference type="Pfam" id="PF13103">
    <property type="entry name" value="TonB_2"/>
    <property type="match status" value="1"/>
</dbReference>
<evidence type="ECO:0000256" key="4">
    <source>
        <dbReference type="ARBA" id="ARBA00023136"/>
    </source>
</evidence>
<feature type="compositionally biased region" description="Pro residues" evidence="5">
    <location>
        <begin position="84"/>
        <end position="99"/>
    </location>
</feature>
<comment type="subcellular location">
    <subcellularLocation>
        <location evidence="1">Membrane</location>
        <topology evidence="1">Single-pass membrane protein</topology>
    </subcellularLocation>
</comment>
<evidence type="ECO:0000256" key="6">
    <source>
        <dbReference type="SAM" id="Phobius"/>
    </source>
</evidence>
<dbReference type="GO" id="GO:0051301">
    <property type="term" value="P:cell division"/>
    <property type="evidence" value="ECO:0007669"/>
    <property type="project" value="UniProtKB-KW"/>
</dbReference>
<accession>A0A7Z7MTX6</accession>
<organism evidence="7 8">
    <name type="scientific">Sterolibacterium denitrificans</name>
    <dbReference type="NCBI Taxonomy" id="157592"/>
    <lineage>
        <taxon>Bacteria</taxon>
        <taxon>Pseudomonadati</taxon>
        <taxon>Pseudomonadota</taxon>
        <taxon>Betaproteobacteria</taxon>
        <taxon>Nitrosomonadales</taxon>
        <taxon>Sterolibacteriaceae</taxon>
        <taxon>Sterolibacterium</taxon>
    </lineage>
</organism>
<keyword evidence="3 6" id="KW-1133">Transmembrane helix</keyword>
<dbReference type="InterPro" id="IPR051045">
    <property type="entry name" value="TonB-dependent_transducer"/>
</dbReference>
<dbReference type="GO" id="GO:0019534">
    <property type="term" value="F:toxin transmembrane transporter activity"/>
    <property type="evidence" value="ECO:0007669"/>
    <property type="project" value="InterPro"/>
</dbReference>
<proteinExistence type="predicted"/>
<evidence type="ECO:0000256" key="5">
    <source>
        <dbReference type="SAM" id="MobiDB-lite"/>
    </source>
</evidence>
<dbReference type="NCBIfam" id="TIGR01352">
    <property type="entry name" value="tonB_Cterm"/>
    <property type="match status" value="1"/>
</dbReference>
<dbReference type="InterPro" id="IPR014161">
    <property type="entry name" value="Tol-Pal_TolA"/>
</dbReference>
<dbReference type="SUPFAM" id="SSF74653">
    <property type="entry name" value="TolA/TonB C-terminal domain"/>
    <property type="match status" value="1"/>
</dbReference>
<evidence type="ECO:0000313" key="7">
    <source>
        <dbReference type="EMBL" id="SMB20987.1"/>
    </source>
</evidence>
<dbReference type="PANTHER" id="PTHR33446">
    <property type="entry name" value="PROTEIN TONB-RELATED"/>
    <property type="match status" value="1"/>
</dbReference>
<dbReference type="EMBL" id="LT837803">
    <property type="protein sequence ID" value="SMB20987.1"/>
    <property type="molecule type" value="Genomic_DNA"/>
</dbReference>
<name>A0A7Z7MTX6_9PROT</name>
<feature type="region of interest" description="Disordered" evidence="5">
    <location>
        <begin position="76"/>
        <end position="99"/>
    </location>
</feature>
<dbReference type="Gene3D" id="3.30.1150.10">
    <property type="match status" value="1"/>
</dbReference>
<dbReference type="NCBIfam" id="TIGR02794">
    <property type="entry name" value="tolA_full"/>
    <property type="match status" value="1"/>
</dbReference>